<evidence type="ECO:0000313" key="2">
    <source>
        <dbReference type="Proteomes" id="UP001177260"/>
    </source>
</evidence>
<proteinExistence type="predicted"/>
<protein>
    <submittedName>
        <fullName evidence="1">Uncharacterized protein</fullName>
    </submittedName>
</protein>
<gene>
    <name evidence="1" type="ORF">N8T08_002542</name>
</gene>
<sequence length="615" mass="67782">MSPDELSKRRRLMLCLRSLRTKPPTEFFFLLDLPNELIVLICQFLALEKDINNFSRCSHRLHELLTFDLYRHNIAHYAGSALVWAVDMGQAGTVAKMLKHGADPNRCVDPIDHRTPLTMAISANQHRIANLLLKSQKCSLDKTDKMGGCPLSAAVSRNNIAVVLSLLNYGAGARMGPTVQSSFRIALYAGYTDIMHLLLTQAVVDVNDQCHTHGAPFLIDAAYEGRSKALSLLLARTDINVEVTDRHGNTALMIAAQRGRTQAVKTLLAKGALPCAINKILESVLSLAARGGRDEVINLLLPDRRVNIESRSAAGLTPLMEAARGGHDSTVRLLLRRGADPNCRDWFQYSALSVAAVCRRPSVCRVLLEEGLVDVNVKCSQGRTPLALAISALGYTRFTYPDYDPLTAEKVLEVAQVLLSAADIDPDSEDRDGETPLTHAIGFCNTPLVELLLMQDSVKPNAQDRLGRTPLLQAAQRLIQGRPMTDVHDNQCRIITALLDTACVNVNVKDSDGRTALSHAASRGREDIVMVLIQKGADLTIVSNSGMSPLQYAKKELRLCRYGPYGPYGRRYRRHEQSRYLPTIAILKKYSGTGNTAGLFGRLFRKRGDCNIQRD</sequence>
<evidence type="ECO:0000313" key="1">
    <source>
        <dbReference type="EMBL" id="KAK1146781.1"/>
    </source>
</evidence>
<reference evidence="1 2" key="1">
    <citation type="journal article" date="2023" name="ACS Omega">
        <title>Identification of the Neoaspergillic Acid Biosynthesis Gene Cluster by Establishing an In Vitro CRISPR-Ribonucleoprotein Genetic System in Aspergillus melleus.</title>
        <authorList>
            <person name="Yuan B."/>
            <person name="Grau M.F."/>
            <person name="Murata R.M."/>
            <person name="Torok T."/>
            <person name="Venkateswaran K."/>
            <person name="Stajich J.E."/>
            <person name="Wang C.C.C."/>
        </authorList>
    </citation>
    <scope>NUCLEOTIDE SEQUENCE [LARGE SCALE GENOMIC DNA]</scope>
    <source>
        <strain evidence="1 2">IMV 1140</strain>
    </source>
</reference>
<name>A0ACC3B8G0_9EURO</name>
<comment type="caution">
    <text evidence="1">The sequence shown here is derived from an EMBL/GenBank/DDBJ whole genome shotgun (WGS) entry which is preliminary data.</text>
</comment>
<dbReference type="EMBL" id="JAOPJF010000015">
    <property type="protein sequence ID" value="KAK1146781.1"/>
    <property type="molecule type" value="Genomic_DNA"/>
</dbReference>
<keyword evidence="2" id="KW-1185">Reference proteome</keyword>
<dbReference type="Proteomes" id="UP001177260">
    <property type="component" value="Unassembled WGS sequence"/>
</dbReference>
<accession>A0ACC3B8G0</accession>
<organism evidence="1 2">
    <name type="scientific">Aspergillus melleus</name>
    <dbReference type="NCBI Taxonomy" id="138277"/>
    <lineage>
        <taxon>Eukaryota</taxon>
        <taxon>Fungi</taxon>
        <taxon>Dikarya</taxon>
        <taxon>Ascomycota</taxon>
        <taxon>Pezizomycotina</taxon>
        <taxon>Eurotiomycetes</taxon>
        <taxon>Eurotiomycetidae</taxon>
        <taxon>Eurotiales</taxon>
        <taxon>Aspergillaceae</taxon>
        <taxon>Aspergillus</taxon>
        <taxon>Aspergillus subgen. Circumdati</taxon>
    </lineage>
</organism>